<protein>
    <submittedName>
        <fullName evidence="2">Uncharacterized protein</fullName>
    </submittedName>
</protein>
<dbReference type="AlphaFoldDB" id="A0A5C6CEF9"/>
<keyword evidence="3" id="KW-1185">Reference proteome</keyword>
<sequence>MQLACPTPFFRGARSQRKPIAANPRGSKPPASGGRDSECNRGRDRFPITFSITLAPERSSQRLKRDRKTKRVKPSALEFICQQTRGDDRRHGEADQSLPMPGTEPMPGIEKGRTSKTRWHPRLPPNPALSLHDERFSIRPSDRFIRRW</sequence>
<dbReference type="EMBL" id="SJPT01000005">
    <property type="protein sequence ID" value="TWU22405.1"/>
    <property type="molecule type" value="Genomic_DNA"/>
</dbReference>
<evidence type="ECO:0000313" key="3">
    <source>
        <dbReference type="Proteomes" id="UP000316304"/>
    </source>
</evidence>
<feature type="compositionally biased region" description="Basic and acidic residues" evidence="1">
    <location>
        <begin position="35"/>
        <end position="46"/>
    </location>
</feature>
<comment type="caution">
    <text evidence="2">The sequence shown here is derived from an EMBL/GenBank/DDBJ whole genome shotgun (WGS) entry which is preliminary data.</text>
</comment>
<proteinExistence type="predicted"/>
<reference evidence="2 3" key="1">
    <citation type="submission" date="2019-02" db="EMBL/GenBank/DDBJ databases">
        <title>Deep-cultivation of Planctomycetes and their phenomic and genomic characterization uncovers novel biology.</title>
        <authorList>
            <person name="Wiegand S."/>
            <person name="Jogler M."/>
            <person name="Boedeker C."/>
            <person name="Pinto D."/>
            <person name="Vollmers J."/>
            <person name="Rivas-Marin E."/>
            <person name="Kohn T."/>
            <person name="Peeters S.H."/>
            <person name="Heuer A."/>
            <person name="Rast P."/>
            <person name="Oberbeckmann S."/>
            <person name="Bunk B."/>
            <person name="Jeske O."/>
            <person name="Meyerdierks A."/>
            <person name="Storesund J.E."/>
            <person name="Kallscheuer N."/>
            <person name="Luecker S."/>
            <person name="Lage O.M."/>
            <person name="Pohl T."/>
            <person name="Merkel B.J."/>
            <person name="Hornburger P."/>
            <person name="Mueller R.-W."/>
            <person name="Bruemmer F."/>
            <person name="Labrenz M."/>
            <person name="Spormann A.M."/>
            <person name="Op Den Camp H."/>
            <person name="Overmann J."/>
            <person name="Amann R."/>
            <person name="Jetten M.S.M."/>
            <person name="Mascher T."/>
            <person name="Medema M.H."/>
            <person name="Devos D.P."/>
            <person name="Kaster A.-K."/>
            <person name="Ovreas L."/>
            <person name="Rohde M."/>
            <person name="Galperin M.Y."/>
            <person name="Jogler C."/>
        </authorList>
    </citation>
    <scope>NUCLEOTIDE SEQUENCE [LARGE SCALE GENOMIC DNA]</scope>
    <source>
        <strain evidence="2 3">Pla52o</strain>
    </source>
</reference>
<gene>
    <name evidence="2" type="ORF">Pla52o_34610</name>
</gene>
<organism evidence="2 3">
    <name type="scientific">Novipirellula galeiformis</name>
    <dbReference type="NCBI Taxonomy" id="2528004"/>
    <lineage>
        <taxon>Bacteria</taxon>
        <taxon>Pseudomonadati</taxon>
        <taxon>Planctomycetota</taxon>
        <taxon>Planctomycetia</taxon>
        <taxon>Pirellulales</taxon>
        <taxon>Pirellulaceae</taxon>
        <taxon>Novipirellula</taxon>
    </lineage>
</organism>
<accession>A0A5C6CEF9</accession>
<name>A0A5C6CEF9_9BACT</name>
<feature type="compositionally biased region" description="Basic residues" evidence="1">
    <location>
        <begin position="61"/>
        <end position="73"/>
    </location>
</feature>
<evidence type="ECO:0000256" key="1">
    <source>
        <dbReference type="SAM" id="MobiDB-lite"/>
    </source>
</evidence>
<evidence type="ECO:0000313" key="2">
    <source>
        <dbReference type="EMBL" id="TWU22405.1"/>
    </source>
</evidence>
<dbReference type="Proteomes" id="UP000316304">
    <property type="component" value="Unassembled WGS sequence"/>
</dbReference>
<feature type="compositionally biased region" description="Basic and acidic residues" evidence="1">
    <location>
        <begin position="85"/>
        <end position="94"/>
    </location>
</feature>
<feature type="region of interest" description="Disordered" evidence="1">
    <location>
        <begin position="1"/>
        <end position="128"/>
    </location>
</feature>